<comment type="caution">
    <text evidence="1">The sequence shown here is derived from an EMBL/GenBank/DDBJ whole genome shotgun (WGS) entry which is preliminary data.</text>
</comment>
<evidence type="ECO:0000313" key="1">
    <source>
        <dbReference type="EMBL" id="KAF2477430.1"/>
    </source>
</evidence>
<protein>
    <submittedName>
        <fullName evidence="1">Uncharacterized protein</fullName>
    </submittedName>
</protein>
<reference evidence="1" key="1">
    <citation type="journal article" date="2020" name="Stud. Mycol.">
        <title>101 Dothideomycetes genomes: a test case for predicting lifestyles and emergence of pathogens.</title>
        <authorList>
            <person name="Haridas S."/>
            <person name="Albert R."/>
            <person name="Binder M."/>
            <person name="Bloem J."/>
            <person name="Labutti K."/>
            <person name="Salamov A."/>
            <person name="Andreopoulos B."/>
            <person name="Baker S."/>
            <person name="Barry K."/>
            <person name="Bills G."/>
            <person name="Bluhm B."/>
            <person name="Cannon C."/>
            <person name="Castanera R."/>
            <person name="Culley D."/>
            <person name="Daum C."/>
            <person name="Ezra D."/>
            <person name="Gonzalez J."/>
            <person name="Henrissat B."/>
            <person name="Kuo A."/>
            <person name="Liang C."/>
            <person name="Lipzen A."/>
            <person name="Lutzoni F."/>
            <person name="Magnuson J."/>
            <person name="Mondo S."/>
            <person name="Nolan M."/>
            <person name="Ohm R."/>
            <person name="Pangilinan J."/>
            <person name="Park H.-J."/>
            <person name="Ramirez L."/>
            <person name="Alfaro M."/>
            <person name="Sun H."/>
            <person name="Tritt A."/>
            <person name="Yoshinaga Y."/>
            <person name="Zwiers L.-H."/>
            <person name="Turgeon B."/>
            <person name="Goodwin S."/>
            <person name="Spatafora J."/>
            <person name="Crous P."/>
            <person name="Grigoriev I."/>
        </authorList>
    </citation>
    <scope>NUCLEOTIDE SEQUENCE</scope>
    <source>
        <strain evidence="1">ATCC 200398</strain>
    </source>
</reference>
<name>A0ACB6RFD1_9PLEO</name>
<dbReference type="EMBL" id="MU003492">
    <property type="protein sequence ID" value="KAF2477430.1"/>
    <property type="molecule type" value="Genomic_DNA"/>
</dbReference>
<accession>A0ACB6RFD1</accession>
<keyword evidence="2" id="KW-1185">Reference proteome</keyword>
<organism evidence="1 2">
    <name type="scientific">Lindgomyces ingoldianus</name>
    <dbReference type="NCBI Taxonomy" id="673940"/>
    <lineage>
        <taxon>Eukaryota</taxon>
        <taxon>Fungi</taxon>
        <taxon>Dikarya</taxon>
        <taxon>Ascomycota</taxon>
        <taxon>Pezizomycotina</taxon>
        <taxon>Dothideomycetes</taxon>
        <taxon>Pleosporomycetidae</taxon>
        <taxon>Pleosporales</taxon>
        <taxon>Lindgomycetaceae</taxon>
        <taxon>Lindgomyces</taxon>
    </lineage>
</organism>
<gene>
    <name evidence="1" type="ORF">BDR25DRAFT_347794</name>
</gene>
<sequence>MSEQLYDNILATFHLTGDTQMCQVRRSISKLMFLHIATIVTTRANEYASKAEKYIRKHCHRKPPWANESCATRPSIWTIWYEGGMFEVNDLRSKCSVGCVVNTRYITMSVRGLDTYMSAGFRSRILPHLSSAVIKALVITLSPRRPEGGLELRFLRWIDIFCSDLRRKLILVFNILETTGEGNPWEVLLPCNLRQDAFSASYVVR</sequence>
<evidence type="ECO:0000313" key="2">
    <source>
        <dbReference type="Proteomes" id="UP000799755"/>
    </source>
</evidence>
<proteinExistence type="predicted"/>
<dbReference type="Proteomes" id="UP000799755">
    <property type="component" value="Unassembled WGS sequence"/>
</dbReference>